<accession>A0A1I0DSV5</accession>
<dbReference type="AlphaFoldDB" id="A0A1I0DSV5"/>
<keyword evidence="2" id="KW-1185">Reference proteome</keyword>
<protein>
    <recommendedName>
        <fullName evidence="3">DUF3298 domain-containing protein</fullName>
    </recommendedName>
</protein>
<dbReference type="Gene3D" id="3.30.565.40">
    <property type="entry name" value="Fervidobacterium nodosum Rt17-B1 like"/>
    <property type="match status" value="1"/>
</dbReference>
<dbReference type="RefSeq" id="WP_093320751.1">
    <property type="nucleotide sequence ID" value="NZ_FOHV01000019.1"/>
</dbReference>
<evidence type="ECO:0000313" key="2">
    <source>
        <dbReference type="Proteomes" id="UP000242642"/>
    </source>
</evidence>
<proteinExistence type="predicted"/>
<gene>
    <name evidence="1" type="ORF">SAMN02583745_02116</name>
</gene>
<evidence type="ECO:0008006" key="3">
    <source>
        <dbReference type="Google" id="ProtNLM"/>
    </source>
</evidence>
<name>A0A1I0DSV5_9GAMM</name>
<sequence>MPYLLFLNNNYIKRIRFILIVLISAILFISVCAQAATYTGRIGNEEIILELTDDEREPEISYIGRYFKQKLLVDMPVIGIENQEELKLFEGFERTDSSTYIQLLYQDAGFIGKRIETSTLPTNEQPVYLHKIQYIVTSPSDSDYLLELSVENPYEYLRQKKFQFKEIDYQSMQMNYNKRNHLPLILPDNLKHSFVWFNESISGFDFFKLVIDDENKGNLIVQNNAEQNTDTIAPNIENADNKINSELEIIFRRMLADFATCFHYEEYSTTMMPVFLSDKFLSIQLETHMDCGGAHPVEIIKGITFNRRTGNRMTLTELLNFAEPSAIAPWAVEQIKTHHQVHLSDTECDYQKASNWEWMDESGWALTPDGLMLIPEGFPEYQRSCKFINWAIIPFDSLNIDMH</sequence>
<evidence type="ECO:0000313" key="1">
    <source>
        <dbReference type="EMBL" id="SET35679.1"/>
    </source>
</evidence>
<reference evidence="2" key="1">
    <citation type="submission" date="2016-10" db="EMBL/GenBank/DDBJ databases">
        <authorList>
            <person name="Varghese N."/>
            <person name="Submissions S."/>
        </authorList>
    </citation>
    <scope>NUCLEOTIDE SEQUENCE [LARGE SCALE GENOMIC DNA]</scope>
    <source>
        <strain evidence="2">DSM 18579</strain>
    </source>
</reference>
<organism evidence="1 2">
    <name type="scientific">Thorsellia anophelis DSM 18579</name>
    <dbReference type="NCBI Taxonomy" id="1123402"/>
    <lineage>
        <taxon>Bacteria</taxon>
        <taxon>Pseudomonadati</taxon>
        <taxon>Pseudomonadota</taxon>
        <taxon>Gammaproteobacteria</taxon>
        <taxon>Enterobacterales</taxon>
        <taxon>Thorselliaceae</taxon>
        <taxon>Thorsellia</taxon>
    </lineage>
</organism>
<dbReference type="Proteomes" id="UP000242642">
    <property type="component" value="Unassembled WGS sequence"/>
</dbReference>
<dbReference type="OrthoDB" id="7543403at2"/>
<dbReference type="EMBL" id="FOHV01000019">
    <property type="protein sequence ID" value="SET35679.1"/>
    <property type="molecule type" value="Genomic_DNA"/>
</dbReference>
<dbReference type="STRING" id="1123402.SAMN02583745_02116"/>